<dbReference type="EMBL" id="CM042033">
    <property type="protein sequence ID" value="KAI3773632.1"/>
    <property type="molecule type" value="Genomic_DNA"/>
</dbReference>
<accession>A0ACB9FR89</accession>
<reference evidence="2" key="1">
    <citation type="journal article" date="2022" name="Mol. Ecol. Resour.">
        <title>The genomes of chicory, endive, great burdock and yacon provide insights into Asteraceae palaeo-polyploidization history and plant inulin production.</title>
        <authorList>
            <person name="Fan W."/>
            <person name="Wang S."/>
            <person name="Wang H."/>
            <person name="Wang A."/>
            <person name="Jiang F."/>
            <person name="Liu H."/>
            <person name="Zhao H."/>
            <person name="Xu D."/>
            <person name="Zhang Y."/>
        </authorList>
    </citation>
    <scope>NUCLEOTIDE SEQUENCE [LARGE SCALE GENOMIC DNA]</scope>
    <source>
        <strain evidence="2">cv. Yunnan</strain>
    </source>
</reference>
<proteinExistence type="predicted"/>
<dbReference type="Proteomes" id="UP001056120">
    <property type="component" value="Linkage Group LG16"/>
</dbReference>
<evidence type="ECO:0000313" key="2">
    <source>
        <dbReference type="Proteomes" id="UP001056120"/>
    </source>
</evidence>
<sequence length="97" mass="11310">MRRRREATDEAEREERGREEAWKVAFSGLLNRSFSTPPSEKGIQGNFAIVSTFRLLSSNQTIDWHRLAEIVFSRFVFLGFYFILGLQCSFARVFVEV</sequence>
<gene>
    <name evidence="1" type="ORF">L1987_48162</name>
</gene>
<comment type="caution">
    <text evidence="1">The sequence shown here is derived from an EMBL/GenBank/DDBJ whole genome shotgun (WGS) entry which is preliminary data.</text>
</comment>
<protein>
    <submittedName>
        <fullName evidence="1">Uncharacterized protein</fullName>
    </submittedName>
</protein>
<keyword evidence="2" id="KW-1185">Reference proteome</keyword>
<organism evidence="1 2">
    <name type="scientific">Smallanthus sonchifolius</name>
    <dbReference type="NCBI Taxonomy" id="185202"/>
    <lineage>
        <taxon>Eukaryota</taxon>
        <taxon>Viridiplantae</taxon>
        <taxon>Streptophyta</taxon>
        <taxon>Embryophyta</taxon>
        <taxon>Tracheophyta</taxon>
        <taxon>Spermatophyta</taxon>
        <taxon>Magnoliopsida</taxon>
        <taxon>eudicotyledons</taxon>
        <taxon>Gunneridae</taxon>
        <taxon>Pentapetalae</taxon>
        <taxon>asterids</taxon>
        <taxon>campanulids</taxon>
        <taxon>Asterales</taxon>
        <taxon>Asteraceae</taxon>
        <taxon>Asteroideae</taxon>
        <taxon>Heliantheae alliance</taxon>
        <taxon>Millerieae</taxon>
        <taxon>Smallanthus</taxon>
    </lineage>
</organism>
<evidence type="ECO:0000313" key="1">
    <source>
        <dbReference type="EMBL" id="KAI3773632.1"/>
    </source>
</evidence>
<name>A0ACB9FR89_9ASTR</name>
<reference evidence="1 2" key="2">
    <citation type="journal article" date="2022" name="Mol. Ecol. Resour.">
        <title>The genomes of chicory, endive, great burdock and yacon provide insights into Asteraceae paleo-polyploidization history and plant inulin production.</title>
        <authorList>
            <person name="Fan W."/>
            <person name="Wang S."/>
            <person name="Wang H."/>
            <person name="Wang A."/>
            <person name="Jiang F."/>
            <person name="Liu H."/>
            <person name="Zhao H."/>
            <person name="Xu D."/>
            <person name="Zhang Y."/>
        </authorList>
    </citation>
    <scope>NUCLEOTIDE SEQUENCE [LARGE SCALE GENOMIC DNA]</scope>
    <source>
        <strain evidence="2">cv. Yunnan</strain>
        <tissue evidence="1">Leaves</tissue>
    </source>
</reference>